<keyword evidence="1" id="KW-0175">Coiled coil</keyword>
<feature type="chain" id="PRO_5042287438" evidence="2">
    <location>
        <begin position="29"/>
        <end position="188"/>
    </location>
</feature>
<evidence type="ECO:0000256" key="1">
    <source>
        <dbReference type="SAM" id="Coils"/>
    </source>
</evidence>
<dbReference type="KEGG" id="tact:SG35_006000"/>
<reference evidence="3 4" key="2">
    <citation type="journal article" date="2022" name="Mar. Drugs">
        <title>Bioassay-Guided Fractionation Leads to the Detection of Cholic Acid Generated by the Rare Thalassomonas sp.</title>
        <authorList>
            <person name="Pheiffer F."/>
            <person name="Schneider Y.K."/>
            <person name="Hansen E.H."/>
            <person name="Andersen J.H."/>
            <person name="Isaksson J."/>
            <person name="Busche T."/>
            <person name="R C."/>
            <person name="Kalinowski J."/>
            <person name="Zyl L.V."/>
            <person name="Trindade M."/>
        </authorList>
    </citation>
    <scope>NUCLEOTIDE SEQUENCE [LARGE SCALE GENOMIC DNA]</scope>
    <source>
        <strain evidence="3 4">A5K-106</strain>
    </source>
</reference>
<evidence type="ECO:0000313" key="4">
    <source>
        <dbReference type="Proteomes" id="UP000032568"/>
    </source>
</evidence>
<feature type="signal peptide" evidence="2">
    <location>
        <begin position="1"/>
        <end position="28"/>
    </location>
</feature>
<sequence length="188" mass="20966">MKRLNKKMPVILSLTLGLTAALSSYSQAGQEADTGYSLNLLKDCQLVKTLPMTTELITLHQELQQQETLMASLELPINAISAKIDDYSQQIEQLSVLAVQEDENNLHIDKSYLAQQQIAVDALNQLIAEHQQDFDALEQQGHQIGKIAHDFEREMKTVTQGFDYDHIRISSPANDHNATGCEQSAGFL</sequence>
<gene>
    <name evidence="3" type="ORF">SG35_006000</name>
</gene>
<evidence type="ECO:0000256" key="2">
    <source>
        <dbReference type="SAM" id="SignalP"/>
    </source>
</evidence>
<keyword evidence="4" id="KW-1185">Reference proteome</keyword>
<dbReference type="EMBL" id="CP059735">
    <property type="protein sequence ID" value="WDE00203.1"/>
    <property type="molecule type" value="Genomic_DNA"/>
</dbReference>
<dbReference type="AlphaFoldDB" id="A0AAE9YVC4"/>
<organism evidence="3 4">
    <name type="scientific">Thalassomonas actiniarum</name>
    <dbReference type="NCBI Taxonomy" id="485447"/>
    <lineage>
        <taxon>Bacteria</taxon>
        <taxon>Pseudomonadati</taxon>
        <taxon>Pseudomonadota</taxon>
        <taxon>Gammaproteobacteria</taxon>
        <taxon>Alteromonadales</taxon>
        <taxon>Colwelliaceae</taxon>
        <taxon>Thalassomonas</taxon>
    </lineage>
</organism>
<accession>A0AAE9YVC4</accession>
<keyword evidence="2" id="KW-0732">Signal</keyword>
<evidence type="ECO:0000313" key="3">
    <source>
        <dbReference type="EMBL" id="WDE00203.1"/>
    </source>
</evidence>
<dbReference type="Proteomes" id="UP000032568">
    <property type="component" value="Chromosome"/>
</dbReference>
<proteinExistence type="predicted"/>
<name>A0AAE9YVC4_9GAMM</name>
<protein>
    <submittedName>
        <fullName evidence="3">Uncharacterized protein</fullName>
    </submittedName>
</protein>
<feature type="coiled-coil region" evidence="1">
    <location>
        <begin position="77"/>
        <end position="140"/>
    </location>
</feature>
<dbReference type="RefSeq" id="WP_044832253.1">
    <property type="nucleotide sequence ID" value="NZ_CP059735.1"/>
</dbReference>
<reference evidence="3 4" key="1">
    <citation type="journal article" date="2015" name="Genome Announc.">
        <title>Draft Genome Sequences of Marine Isolates of Thalassomonas viridans and Thalassomonas actiniarum.</title>
        <authorList>
            <person name="Olonade I."/>
            <person name="van Zyl L.J."/>
            <person name="Trindade M."/>
        </authorList>
    </citation>
    <scope>NUCLEOTIDE SEQUENCE [LARGE SCALE GENOMIC DNA]</scope>
    <source>
        <strain evidence="3 4">A5K-106</strain>
    </source>
</reference>